<dbReference type="InterPro" id="IPR002711">
    <property type="entry name" value="HNH"/>
</dbReference>
<keyword evidence="6" id="KW-1185">Reference proteome</keyword>
<dbReference type="GO" id="GO:0003676">
    <property type="term" value="F:nucleic acid binding"/>
    <property type="evidence" value="ECO:0007669"/>
    <property type="project" value="InterPro"/>
</dbReference>
<reference evidence="6" key="5">
    <citation type="journal article" date="2019" name="Genes (Basel)">
        <title>Halobacterium salinarum virus ChaoS9, a Novel Halovirus Related to PhiH1 and PhiCh1.</title>
        <authorList>
            <person name="Dyall-Smith M."/>
            <person name="Palm P."/>
            <person name="Wanner G."/>
            <person name="Witte A."/>
            <person name="Oesterhelt D."/>
            <person name="Pfeiffer F."/>
        </authorList>
    </citation>
    <scope>NUCLEOTIDE SEQUENCE [LARGE SCALE GENOMIC DNA]</scope>
</reference>
<name>Q8JL35_9CAUD</name>
<keyword evidence="1" id="KW-0479">Metal-binding</keyword>
<reference evidence="4 6" key="1">
    <citation type="journal article" date="1997" name="Mol. Microbiol.">
        <title>Characterization of Natronobacterium magadii phage phi Ch1, a unique archaeal phage containing DNA and RNA.</title>
        <authorList>
            <person name="Witte A."/>
            <person name="Baranyi U."/>
            <person name="Klein R."/>
            <person name="Sulzner M."/>
            <person name="Luo C."/>
            <person name="Wanner G."/>
            <person name="Kruger D.H."/>
            <person name="Lubitz W."/>
        </authorList>
    </citation>
    <scope>NUCLEOTIDE SEQUENCE [LARGE SCALE GENOMIC DNA]</scope>
</reference>
<dbReference type="InterPro" id="IPR003615">
    <property type="entry name" value="HNH_nuc"/>
</dbReference>
<feature type="domain" description="C2H2-type" evidence="2">
    <location>
        <begin position="7"/>
        <end position="35"/>
    </location>
</feature>
<gene>
    <name evidence="4" type="ORF">PhiCh1_100</name>
</gene>
<dbReference type="SMART" id="SM00507">
    <property type="entry name" value="HNHc"/>
    <property type="match status" value="1"/>
</dbReference>
<dbReference type="Gene3D" id="1.10.30.50">
    <property type="match status" value="1"/>
</dbReference>
<protein>
    <recommendedName>
        <fullName evidence="2">C2H2-type domain-containing protein</fullName>
    </recommendedName>
</protein>
<evidence type="ECO:0000259" key="2">
    <source>
        <dbReference type="PROSITE" id="PS50157"/>
    </source>
</evidence>
<dbReference type="PROSITE" id="PS50157">
    <property type="entry name" value="ZINC_FINGER_C2H2_2"/>
    <property type="match status" value="1"/>
</dbReference>
<keyword evidence="1" id="KW-0863">Zinc-finger</keyword>
<evidence type="ECO:0000256" key="1">
    <source>
        <dbReference type="PROSITE-ProRule" id="PRU00042"/>
    </source>
</evidence>
<dbReference type="Proteomes" id="UP000001157">
    <property type="component" value="Segment"/>
</dbReference>
<reference evidence="3 5" key="2">
    <citation type="journal article" date="2000" name="Mol. Microbiol.">
        <title>The archaeal halophilic virus-encoded Dam-like methyltransferase M. phiCh1-I methylates adenine residues and complements dam mutants in the low salt environment of Escherichia coli.</title>
        <authorList>
            <person name="Baranyi U."/>
            <person name="Klein R."/>
            <person name="Lubitz W."/>
            <person name="Kruger D.H."/>
            <person name="Witte A."/>
        </authorList>
    </citation>
    <scope>NUCLEOTIDE SEQUENCE [LARGE SCALE GENOMIC DNA]</scope>
</reference>
<dbReference type="EMBL" id="MK450543">
    <property type="protein sequence ID" value="QBJ01202.1"/>
    <property type="molecule type" value="Genomic_DNA"/>
</dbReference>
<sequence>MVSGDEHECPECGKAFDSHQSMSSHHAGLHGGPPFTSTCSAKYCNAEYSTPPSQSNKDNKYCSKECRTSGAWRDEEVMEALYLLRGMSVSQIGDYLGCSGQTVWRWLDEHGIEARQASEPKYPRISSKDWLVKTYVEKNMTSGEIAEWVGCSSGVVWEWCQRHGIDCQENGSWPRGEDHHLYGGGDIKYGEGWNKKKKERVRERDGRECQHCGRGEQEHVKLFGTKHIVHHVVPARSIEDAQERNAMKNLVTLCRGDCHKRWEEMAPLRPITSRVEVRG</sequence>
<dbReference type="KEGG" id="vg:951250"/>
<evidence type="ECO:0000313" key="4">
    <source>
        <dbReference type="EMBL" id="QBJ01202.1"/>
    </source>
</evidence>
<evidence type="ECO:0000313" key="3">
    <source>
        <dbReference type="EMBL" id="AAM88695.1"/>
    </source>
</evidence>
<dbReference type="OrthoDB" id="28811at28883"/>
<evidence type="ECO:0000313" key="5">
    <source>
        <dbReference type="Proteomes" id="UP000001157"/>
    </source>
</evidence>
<dbReference type="InterPro" id="IPR013087">
    <property type="entry name" value="Znf_C2H2_type"/>
</dbReference>
<keyword evidence="1" id="KW-0862">Zinc</keyword>
<dbReference type="Pfam" id="PF01844">
    <property type="entry name" value="HNH"/>
    <property type="match status" value="1"/>
</dbReference>
<dbReference type="Gene3D" id="1.10.10.60">
    <property type="entry name" value="Homeodomain-like"/>
    <property type="match status" value="1"/>
</dbReference>
<evidence type="ECO:0000313" key="6">
    <source>
        <dbReference type="Proteomes" id="UP000293038"/>
    </source>
</evidence>
<dbReference type="GO" id="GO:0008270">
    <property type="term" value="F:zinc ion binding"/>
    <property type="evidence" value="ECO:0007669"/>
    <property type="project" value="UniProtKB-KW"/>
</dbReference>
<organism evidence="3 5">
    <name type="scientific">Natrialba phage PhiCh1</name>
    <dbReference type="NCBI Taxonomy" id="114777"/>
    <lineage>
        <taxon>Viruses</taxon>
        <taxon>Duplodnaviria</taxon>
        <taxon>Heunggongvirae</taxon>
        <taxon>Uroviricota</taxon>
        <taxon>Caudoviricetes</taxon>
        <taxon>Vertoviridae</taxon>
        <taxon>Myohalovirus</taxon>
        <taxon>Myohalovirus alkaliphilum</taxon>
        <taxon>Myohalovirus phiCh1</taxon>
    </lineage>
</organism>
<dbReference type="Proteomes" id="UP000293038">
    <property type="component" value="Segment"/>
</dbReference>
<dbReference type="Pfam" id="PF13384">
    <property type="entry name" value="HTH_23"/>
    <property type="match status" value="1"/>
</dbReference>
<dbReference type="PROSITE" id="PS00028">
    <property type="entry name" value="ZINC_FINGER_C2H2_1"/>
    <property type="match status" value="1"/>
</dbReference>
<dbReference type="EMBL" id="AF440695">
    <property type="protein sequence ID" value="AAM88695.1"/>
    <property type="molecule type" value="Genomic_DNA"/>
</dbReference>
<dbReference type="RefSeq" id="NP_665939.1">
    <property type="nucleotide sequence ID" value="NC_004084.1"/>
</dbReference>
<dbReference type="GO" id="GO:0004519">
    <property type="term" value="F:endonuclease activity"/>
    <property type="evidence" value="ECO:0007669"/>
    <property type="project" value="InterPro"/>
</dbReference>
<accession>Q8JL35</accession>
<reference evidence="5 6" key="4">
    <citation type="journal article" date="2002" name="Mol. Microbiol.">
        <title>Natrialba magadii virus phiCh1: first complete nucleotide sequence and functional organization of a virus infecting a haloalkaliphilic archaeon.</title>
        <authorList>
            <person name="Klein R."/>
            <person name="Baranyi U."/>
            <person name="Rossler N."/>
            <person name="Greineder B."/>
            <person name="Scholz H."/>
            <person name="Witte A."/>
        </authorList>
    </citation>
    <scope>NUCLEOTIDE SEQUENCE</scope>
</reference>
<proteinExistence type="predicted"/>
<reference evidence="3 5" key="3">
    <citation type="journal article" date="2000" name="Virology">
        <title>The structural protein E of the archaeal virus phiCh1: evidence for processing in Natrialba magadii during virus maturation.</title>
        <authorList>
            <person name="Klein R."/>
            <person name="Greineder B."/>
            <person name="Baranyi U."/>
            <person name="Witte A."/>
        </authorList>
    </citation>
    <scope>NUCLEOTIDE SEQUENCE [LARGE SCALE GENOMIC DNA]</scope>
</reference>
<dbReference type="CDD" id="cd00085">
    <property type="entry name" value="HNHc"/>
    <property type="match status" value="1"/>
</dbReference>